<dbReference type="EMBL" id="JAPDFW010000083">
    <property type="protein sequence ID" value="KAJ5071982.1"/>
    <property type="molecule type" value="Genomic_DNA"/>
</dbReference>
<gene>
    <name evidence="1" type="ORF">M0811_09626</name>
</gene>
<dbReference type="Pfam" id="PF10178">
    <property type="entry name" value="PAC3"/>
    <property type="match status" value="1"/>
</dbReference>
<organism evidence="1 2">
    <name type="scientific">Anaeramoeba ignava</name>
    <name type="common">Anaerobic marine amoeba</name>
    <dbReference type="NCBI Taxonomy" id="1746090"/>
    <lineage>
        <taxon>Eukaryota</taxon>
        <taxon>Metamonada</taxon>
        <taxon>Anaeramoebidae</taxon>
        <taxon>Anaeramoeba</taxon>
    </lineage>
</organism>
<keyword evidence="1" id="KW-0647">Proteasome</keyword>
<name>A0A9Q0R9D0_ANAIG</name>
<dbReference type="InterPro" id="IPR053720">
    <property type="entry name" value="Psm_Assembly_Chaperone"/>
</dbReference>
<evidence type="ECO:0000313" key="1">
    <source>
        <dbReference type="EMBL" id="KAJ5071982.1"/>
    </source>
</evidence>
<dbReference type="GO" id="GO:0043248">
    <property type="term" value="P:proteasome assembly"/>
    <property type="evidence" value="ECO:0007669"/>
    <property type="project" value="InterPro"/>
</dbReference>
<dbReference type="OMA" id="QKFNTWI"/>
<accession>A0A9Q0R9D0</accession>
<dbReference type="InterPro" id="IPR018788">
    <property type="entry name" value="Proteasome_assmbl_chp_3"/>
</dbReference>
<dbReference type="AlphaFoldDB" id="A0A9Q0R9D0"/>
<comment type="caution">
    <text evidence="1">The sequence shown here is derived from an EMBL/GenBank/DDBJ whole genome shotgun (WGS) entry which is preliminary data.</text>
</comment>
<dbReference type="GO" id="GO:0000502">
    <property type="term" value="C:proteasome complex"/>
    <property type="evidence" value="ECO:0007669"/>
    <property type="project" value="UniProtKB-KW"/>
</dbReference>
<sequence>MEMEKTELKKNQIEIKQEIEGKNTEIYMKCFANKILIIISNTGKFGNVISAQKLEDENQEISTFSIDILLGNRNDIFPSVVARNLIEDITKNLNHSLLLFISVSFNSKDSFQKLIKTIIENKVW</sequence>
<keyword evidence="2" id="KW-1185">Reference proteome</keyword>
<evidence type="ECO:0000313" key="2">
    <source>
        <dbReference type="Proteomes" id="UP001149090"/>
    </source>
</evidence>
<dbReference type="PANTHER" id="PTHR31051">
    <property type="entry name" value="PROTEASOME ASSEMBLY CHAPERONE 3"/>
    <property type="match status" value="1"/>
</dbReference>
<dbReference type="PANTHER" id="PTHR31051:SF1">
    <property type="entry name" value="PROTEASOME ASSEMBLY CHAPERONE 3"/>
    <property type="match status" value="1"/>
</dbReference>
<protein>
    <submittedName>
        <fullName evidence="1">Proteasome assembly chaperone 3</fullName>
    </submittedName>
</protein>
<dbReference type="Proteomes" id="UP001149090">
    <property type="component" value="Unassembled WGS sequence"/>
</dbReference>
<dbReference type="OrthoDB" id="5839at2759"/>
<proteinExistence type="predicted"/>
<dbReference type="Gene3D" id="3.30.230.90">
    <property type="match status" value="1"/>
</dbReference>
<reference evidence="1" key="1">
    <citation type="submission" date="2022-10" db="EMBL/GenBank/DDBJ databases">
        <title>Novel sulphate-reducing endosymbionts in the free-living metamonad Anaeramoeba.</title>
        <authorList>
            <person name="Jerlstrom-Hultqvist J."/>
            <person name="Cepicka I."/>
            <person name="Gallot-Lavallee L."/>
            <person name="Salas-Leiva D."/>
            <person name="Curtis B.A."/>
            <person name="Zahonova K."/>
            <person name="Pipaliya S."/>
            <person name="Dacks J."/>
            <person name="Roger A.J."/>
        </authorList>
    </citation>
    <scope>NUCLEOTIDE SEQUENCE</scope>
    <source>
        <strain evidence="1">BMAN</strain>
    </source>
</reference>